<comment type="caution">
    <text evidence="1">The sequence shown here is derived from an EMBL/GenBank/DDBJ whole genome shotgun (WGS) entry which is preliminary data.</text>
</comment>
<accession>A0A5M9QYX7</accession>
<dbReference type="RefSeq" id="WP_067370429.1">
    <property type="nucleotide sequence ID" value="NZ_BAAAFS010000007.1"/>
</dbReference>
<evidence type="ECO:0000313" key="2">
    <source>
        <dbReference type="Proteomes" id="UP000322181"/>
    </source>
</evidence>
<protein>
    <submittedName>
        <fullName evidence="1">Uncharacterized protein</fullName>
    </submittedName>
</protein>
<name>A0A5M9QYX7_9GAMM</name>
<dbReference type="Proteomes" id="UP000322181">
    <property type="component" value="Unassembled WGS sequence"/>
</dbReference>
<reference evidence="1 2" key="1">
    <citation type="submission" date="2019-09" db="EMBL/GenBank/DDBJ databases">
        <title>Draft genome sequence of various Type strains from the CCUG.</title>
        <authorList>
            <person name="Pineiro-Iglesias B."/>
            <person name="Tunovic T."/>
            <person name="Unosson C."/>
            <person name="Inganas E."/>
            <person name="Ohlen M."/>
            <person name="Cardew S."/>
            <person name="Jensie-Markopoulos S."/>
            <person name="Salva-Serra F."/>
            <person name="Jaen-Luchoro D."/>
            <person name="Karlsson R."/>
            <person name="Svensson-Stadler L."/>
            <person name="Chun J."/>
            <person name="Moore E."/>
        </authorList>
    </citation>
    <scope>NUCLEOTIDE SEQUENCE [LARGE SCALE GENOMIC DNA]</scope>
    <source>
        <strain evidence="1 2">CCUG 53682T</strain>
    </source>
</reference>
<dbReference type="EMBL" id="VXKB01000008">
    <property type="protein sequence ID" value="KAA8713022.1"/>
    <property type="molecule type" value="Genomic_DNA"/>
</dbReference>
<gene>
    <name evidence="1" type="ORF">F4V73_18070</name>
</gene>
<proteinExistence type="predicted"/>
<organism evidence="1 2">
    <name type="scientific">Morganella psychrotolerans</name>
    <dbReference type="NCBI Taxonomy" id="368603"/>
    <lineage>
        <taxon>Bacteria</taxon>
        <taxon>Pseudomonadati</taxon>
        <taxon>Pseudomonadota</taxon>
        <taxon>Gammaproteobacteria</taxon>
        <taxon>Enterobacterales</taxon>
        <taxon>Morganellaceae</taxon>
        <taxon>Morganella</taxon>
    </lineage>
</organism>
<dbReference type="OrthoDB" id="6447662at2"/>
<dbReference type="AlphaFoldDB" id="A0A5M9QYX7"/>
<evidence type="ECO:0000313" key="1">
    <source>
        <dbReference type="EMBL" id="KAA8713022.1"/>
    </source>
</evidence>
<sequence length="260" mass="28721">MDKAKLIKKVHELSGFGSLTPEEKEDVESSAILTAENEFKRLTNEMFHYTPDAPCLDARIFRIEDDGIHELIYFADLVKPDFSGTLSKPICYMIGYSDMMFVAAATSDVFKTPAEMFDIFLKSYQKQSDDEFIGIPVVEFMAVIKAGEVSDRIDRSCCRVVIGMPDYPRMVGNSSEIQKQIKDSQGAEMMVSGIDTACLQRANTFADNVINRSAWLISKSYAEMGMMGEQAVSHGYNAASAKVTQIQISGSALAGMAGMF</sequence>